<organism evidence="5 6">
    <name type="scientific">Agreia pratensis</name>
    <dbReference type="NCBI Taxonomy" id="150121"/>
    <lineage>
        <taxon>Bacteria</taxon>
        <taxon>Bacillati</taxon>
        <taxon>Actinomycetota</taxon>
        <taxon>Actinomycetes</taxon>
        <taxon>Micrococcales</taxon>
        <taxon>Microbacteriaceae</taxon>
        <taxon>Agreia</taxon>
    </lineage>
</organism>
<comment type="similarity">
    <text evidence="1">Belongs to the ATP-dependent AMP-binding enzyme family.</text>
</comment>
<dbReference type="SUPFAM" id="SSF56801">
    <property type="entry name" value="Acetyl-CoA synthetase-like"/>
    <property type="match status" value="1"/>
</dbReference>
<dbReference type="AlphaFoldDB" id="A0A1X7KC72"/>
<accession>A0A1X7KC72</accession>
<dbReference type="Proteomes" id="UP000193244">
    <property type="component" value="Unassembled WGS sequence"/>
</dbReference>
<dbReference type="GO" id="GO:0031956">
    <property type="term" value="F:medium-chain fatty acid-CoA ligase activity"/>
    <property type="evidence" value="ECO:0007669"/>
    <property type="project" value="TreeGrafter"/>
</dbReference>
<proteinExistence type="inferred from homology"/>
<evidence type="ECO:0000313" key="6">
    <source>
        <dbReference type="Proteomes" id="UP000193244"/>
    </source>
</evidence>
<dbReference type="PANTHER" id="PTHR43201">
    <property type="entry name" value="ACYL-COA SYNTHETASE"/>
    <property type="match status" value="1"/>
</dbReference>
<dbReference type="EMBL" id="FXAY01000003">
    <property type="protein sequence ID" value="SMG38498.1"/>
    <property type="molecule type" value="Genomic_DNA"/>
</dbReference>
<dbReference type="Gene3D" id="3.30.300.30">
    <property type="match status" value="1"/>
</dbReference>
<keyword evidence="6" id="KW-1185">Reference proteome</keyword>
<feature type="domain" description="AMP-dependent synthetase/ligase" evidence="3">
    <location>
        <begin position="89"/>
        <end position="271"/>
    </location>
</feature>
<feature type="domain" description="AMP-binding enzyme C-terminal" evidence="4">
    <location>
        <begin position="321"/>
        <end position="397"/>
    </location>
</feature>
<gene>
    <name evidence="5" type="ORF">SAMN06296010_2403</name>
</gene>
<dbReference type="STRING" id="150121.SAMN06296010_2403"/>
<evidence type="ECO:0000313" key="5">
    <source>
        <dbReference type="EMBL" id="SMG38498.1"/>
    </source>
</evidence>
<evidence type="ECO:0000256" key="2">
    <source>
        <dbReference type="ARBA" id="ARBA00022598"/>
    </source>
</evidence>
<dbReference type="CDD" id="cd04433">
    <property type="entry name" value="AFD_class_I"/>
    <property type="match status" value="1"/>
</dbReference>
<dbReference type="Pfam" id="PF00501">
    <property type="entry name" value="AMP-binding"/>
    <property type="match status" value="1"/>
</dbReference>
<protein>
    <submittedName>
        <fullName evidence="5">Acyl-CoA synthetase (AMP-forming)/AMP-acid ligase II</fullName>
    </submittedName>
</protein>
<dbReference type="PANTHER" id="PTHR43201:SF5">
    <property type="entry name" value="MEDIUM-CHAIN ACYL-COA LIGASE ACSF2, MITOCHONDRIAL"/>
    <property type="match status" value="1"/>
</dbReference>
<sequence>MTDPGSIVHDGGVIGPSELNERLSRFTAENHPPVGGIYPILDGNATDALVALVAVREAGGVPLVGDSRWSAEYWAAVSSHAKAKDVGSTTAWATFSSGSSGAPRVILRSAASWSESFAAVTALLELTPDDVVYVPAPLASSLTLFSVAHARSVGASILLPSRQAPSTDHLTRATVVHATPQSLRAIADMIEGGATHTIRVALVGGDHLDHAVRRRCATLGIRVIGYYGAAELSFVAIDDDGHGLRPFPGVQTRIAGGELWVRSAFLASGYLGDEQGPLRVDGEGWGTVGDRADTDSSGRLRLRGRVDDAILTSSATVIPHEVEEALRGIAGVDEAVVFGLPNQITGALVAALVQISPSGSRPSAAQLREQAAARLPLTHIPRQWFCTEHIPRTSTGKAARSLIRRDALDKKTQRLD</sequence>
<dbReference type="Gene3D" id="3.40.50.12780">
    <property type="entry name" value="N-terminal domain of ligase-like"/>
    <property type="match status" value="1"/>
</dbReference>
<name>A0A1X7KC72_9MICO</name>
<keyword evidence="2 5" id="KW-0436">Ligase</keyword>
<dbReference type="InterPro" id="IPR045851">
    <property type="entry name" value="AMP-bd_C_sf"/>
</dbReference>
<evidence type="ECO:0000259" key="4">
    <source>
        <dbReference type="Pfam" id="PF13193"/>
    </source>
</evidence>
<dbReference type="GO" id="GO:0006631">
    <property type="term" value="P:fatty acid metabolic process"/>
    <property type="evidence" value="ECO:0007669"/>
    <property type="project" value="TreeGrafter"/>
</dbReference>
<dbReference type="InterPro" id="IPR042099">
    <property type="entry name" value="ANL_N_sf"/>
</dbReference>
<dbReference type="Pfam" id="PF13193">
    <property type="entry name" value="AMP-binding_C"/>
    <property type="match status" value="1"/>
</dbReference>
<evidence type="ECO:0000256" key="1">
    <source>
        <dbReference type="ARBA" id="ARBA00006432"/>
    </source>
</evidence>
<reference evidence="6" key="1">
    <citation type="submission" date="2017-04" db="EMBL/GenBank/DDBJ databases">
        <authorList>
            <person name="Varghese N."/>
            <person name="Submissions S."/>
        </authorList>
    </citation>
    <scope>NUCLEOTIDE SEQUENCE [LARGE SCALE GENOMIC DNA]</scope>
    <source>
        <strain evidence="6">VKM Ac-2510</strain>
    </source>
</reference>
<dbReference type="InterPro" id="IPR025110">
    <property type="entry name" value="AMP-bd_C"/>
</dbReference>
<evidence type="ECO:0000259" key="3">
    <source>
        <dbReference type="Pfam" id="PF00501"/>
    </source>
</evidence>
<dbReference type="InterPro" id="IPR000873">
    <property type="entry name" value="AMP-dep_synth/lig_dom"/>
</dbReference>